<sequence length="415" mass="46059">FLADAKLCPDKYQLTNGICVRVLQLGVKEPLATLIPSSIDACKADGAHLPIINSDAENTMYNQITLSLPGVYSYPYLVLGLVCNAATRRLEWVDGTKVSYSKNELKMDFDCVDDEANVVSKTNVDQWQRVLNSYNQYNYTVLCVTTTAEQVPLDANCGEYGMMARSVDKNKPCYKIYTTPTSWRDAERKCQDDFGSLATIHDAEENALFFNATVPLGVKNGMHIGAHQSSADDAVFGDFVWIEDDKQLLKYNNFAGGFPVNGIGFCSSMQTETNTAYWVNADCDVVKLPFLCRRVEYSLTPVDCPGPNNQPKENEDIFPPGFPHSSIPCEYTFIVNADELVQVEILALETNDNVDFLEIYEGAVGSAVIANLTGTTSAEPYYTTNSSNVMRVNWLPRGDSDIRGFRIQYLGVPKD</sequence>
<dbReference type="AlphaFoldDB" id="A0AAV5W630"/>
<reference evidence="5" key="1">
    <citation type="submission" date="2023-10" db="EMBL/GenBank/DDBJ databases">
        <title>Genome assembly of Pristionchus species.</title>
        <authorList>
            <person name="Yoshida K."/>
            <person name="Sommer R.J."/>
        </authorList>
    </citation>
    <scope>NUCLEOTIDE SEQUENCE</scope>
    <source>
        <strain evidence="5">RS5133</strain>
    </source>
</reference>
<comment type="caution">
    <text evidence="5">The sequence shown here is derived from an EMBL/GenBank/DDBJ whole genome shotgun (WGS) entry which is preliminary data.</text>
</comment>
<dbReference type="PANTHER" id="PTHR22991">
    <property type="entry name" value="PROTEIN CBG13490"/>
    <property type="match status" value="1"/>
</dbReference>
<dbReference type="InterPro" id="IPR016186">
    <property type="entry name" value="C-type_lectin-like/link_sf"/>
</dbReference>
<evidence type="ECO:0000313" key="6">
    <source>
        <dbReference type="Proteomes" id="UP001432322"/>
    </source>
</evidence>
<dbReference type="PROSITE" id="PS01180">
    <property type="entry name" value="CUB"/>
    <property type="match status" value="1"/>
</dbReference>
<evidence type="ECO:0008006" key="7">
    <source>
        <dbReference type="Google" id="ProtNLM"/>
    </source>
</evidence>
<dbReference type="PROSITE" id="PS50041">
    <property type="entry name" value="C_TYPE_LECTIN_2"/>
    <property type="match status" value="1"/>
</dbReference>
<dbReference type="Gene3D" id="3.10.100.10">
    <property type="entry name" value="Mannose-Binding Protein A, subunit A"/>
    <property type="match status" value="2"/>
</dbReference>
<dbReference type="PANTHER" id="PTHR22991:SF40">
    <property type="entry name" value="PROTEIN CBG13490"/>
    <property type="match status" value="1"/>
</dbReference>
<dbReference type="InterPro" id="IPR035914">
    <property type="entry name" value="Sperma_CUB_dom_sf"/>
</dbReference>
<dbReference type="SUPFAM" id="SSF56436">
    <property type="entry name" value="C-type lectin-like"/>
    <property type="match status" value="2"/>
</dbReference>
<comment type="caution">
    <text evidence="2">Lacks conserved residue(s) required for the propagation of feature annotation.</text>
</comment>
<name>A0AAV5W630_9BILA</name>
<dbReference type="InterPro" id="IPR016187">
    <property type="entry name" value="CTDL_fold"/>
</dbReference>
<dbReference type="InterPro" id="IPR000859">
    <property type="entry name" value="CUB_dom"/>
</dbReference>
<dbReference type="CDD" id="cd00041">
    <property type="entry name" value="CUB"/>
    <property type="match status" value="1"/>
</dbReference>
<dbReference type="InterPro" id="IPR050976">
    <property type="entry name" value="Snaclec"/>
</dbReference>
<dbReference type="SMART" id="SM00042">
    <property type="entry name" value="CUB"/>
    <property type="match status" value="1"/>
</dbReference>
<feature type="non-terminal residue" evidence="5">
    <location>
        <position position="1"/>
    </location>
</feature>
<proteinExistence type="predicted"/>
<evidence type="ECO:0000256" key="1">
    <source>
        <dbReference type="ARBA" id="ARBA00023157"/>
    </source>
</evidence>
<dbReference type="Pfam" id="PF00431">
    <property type="entry name" value="CUB"/>
    <property type="match status" value="1"/>
</dbReference>
<dbReference type="Proteomes" id="UP001432322">
    <property type="component" value="Unassembled WGS sequence"/>
</dbReference>
<gene>
    <name evidence="5" type="ORF">PFISCL1PPCAC_17759</name>
</gene>
<feature type="domain" description="CUB" evidence="3">
    <location>
        <begin position="304"/>
        <end position="412"/>
    </location>
</feature>
<dbReference type="InterPro" id="IPR001304">
    <property type="entry name" value="C-type_lectin-like"/>
</dbReference>
<dbReference type="Gene3D" id="2.60.120.290">
    <property type="entry name" value="Spermadhesin, CUB domain"/>
    <property type="match status" value="1"/>
</dbReference>
<evidence type="ECO:0000259" key="4">
    <source>
        <dbReference type="PROSITE" id="PS50041"/>
    </source>
</evidence>
<dbReference type="SMART" id="SM00034">
    <property type="entry name" value="CLECT"/>
    <property type="match status" value="2"/>
</dbReference>
<evidence type="ECO:0000256" key="2">
    <source>
        <dbReference type="PROSITE-ProRule" id="PRU00059"/>
    </source>
</evidence>
<dbReference type="CDD" id="cd00037">
    <property type="entry name" value="CLECT"/>
    <property type="match status" value="2"/>
</dbReference>
<dbReference type="EMBL" id="BTSY01000005">
    <property type="protein sequence ID" value="GMT26462.1"/>
    <property type="molecule type" value="Genomic_DNA"/>
</dbReference>
<feature type="domain" description="C-type lectin" evidence="4">
    <location>
        <begin position="169"/>
        <end position="284"/>
    </location>
</feature>
<protein>
    <recommendedName>
        <fullName evidence="7">CUB domain-containing protein</fullName>
    </recommendedName>
</protein>
<evidence type="ECO:0000313" key="5">
    <source>
        <dbReference type="EMBL" id="GMT26462.1"/>
    </source>
</evidence>
<organism evidence="5 6">
    <name type="scientific">Pristionchus fissidentatus</name>
    <dbReference type="NCBI Taxonomy" id="1538716"/>
    <lineage>
        <taxon>Eukaryota</taxon>
        <taxon>Metazoa</taxon>
        <taxon>Ecdysozoa</taxon>
        <taxon>Nematoda</taxon>
        <taxon>Chromadorea</taxon>
        <taxon>Rhabditida</taxon>
        <taxon>Rhabditina</taxon>
        <taxon>Diplogasteromorpha</taxon>
        <taxon>Diplogasteroidea</taxon>
        <taxon>Neodiplogasteridae</taxon>
        <taxon>Pristionchus</taxon>
    </lineage>
</organism>
<accession>A0AAV5W630</accession>
<dbReference type="SUPFAM" id="SSF49854">
    <property type="entry name" value="Spermadhesin, CUB domain"/>
    <property type="match status" value="1"/>
</dbReference>
<keyword evidence="6" id="KW-1185">Reference proteome</keyword>
<keyword evidence="1" id="KW-1015">Disulfide bond</keyword>
<evidence type="ECO:0000259" key="3">
    <source>
        <dbReference type="PROSITE" id="PS01180"/>
    </source>
</evidence>
<dbReference type="Pfam" id="PF00059">
    <property type="entry name" value="Lectin_C"/>
    <property type="match status" value="1"/>
</dbReference>